<gene>
    <name evidence="1" type="ORF">O7R10_01820</name>
</gene>
<keyword evidence="2" id="KW-1185">Reference proteome</keyword>
<accession>A0ABY7M3A1</accession>
<evidence type="ECO:0000313" key="2">
    <source>
        <dbReference type="Proteomes" id="UP001210120"/>
    </source>
</evidence>
<reference evidence="1" key="1">
    <citation type="submission" date="2022-12" db="EMBL/GenBank/DDBJ databases">
        <title>Genomic Characterization of Candidatus Phytoplasma sacchari in China.</title>
        <authorList>
            <person name="Zhang R.-Y."/>
        </authorList>
    </citation>
    <scope>NUCLEOTIDE SEQUENCE [LARGE SCALE GENOMIC DNA]</scope>
    <source>
        <strain evidence="1">SCWL1</strain>
    </source>
</reference>
<protein>
    <recommendedName>
        <fullName evidence="3">DUF4065 domain-containing protein</fullName>
    </recommendedName>
</protein>
<sequence>MVRNKINIFDIANYIIKNNTYETTHMKLHKIIYYLYAKYLAEKNQPSF</sequence>
<proteinExistence type="predicted"/>
<organism evidence="1 2">
    <name type="scientific">Candidatus Phytoplasma sacchari</name>
    <dbReference type="NCBI Taxonomy" id="2609813"/>
    <lineage>
        <taxon>Bacteria</taxon>
        <taxon>Bacillati</taxon>
        <taxon>Mycoplasmatota</taxon>
        <taxon>Mollicutes</taxon>
        <taxon>Acholeplasmatales</taxon>
        <taxon>Acholeplasmataceae</taxon>
        <taxon>Candidatus Phytoplasma</taxon>
        <taxon>16SrXI (Rice yellow dwarf group)</taxon>
    </lineage>
</organism>
<dbReference type="EMBL" id="CP115156">
    <property type="protein sequence ID" value="WBL31328.1"/>
    <property type="molecule type" value="Genomic_DNA"/>
</dbReference>
<evidence type="ECO:0008006" key="3">
    <source>
        <dbReference type="Google" id="ProtNLM"/>
    </source>
</evidence>
<dbReference type="Proteomes" id="UP001210120">
    <property type="component" value="Chromosome"/>
</dbReference>
<name>A0ABY7M3A1_9MOLU</name>
<evidence type="ECO:0000313" key="1">
    <source>
        <dbReference type="EMBL" id="WBL31328.1"/>
    </source>
</evidence>